<dbReference type="EC" id="2.7.13.3" evidence="2"/>
<dbReference type="PROSITE" id="PS50112">
    <property type="entry name" value="PAS"/>
    <property type="match status" value="1"/>
</dbReference>
<feature type="transmembrane region" description="Helical" evidence="6">
    <location>
        <begin position="44"/>
        <end position="63"/>
    </location>
</feature>
<evidence type="ECO:0000256" key="1">
    <source>
        <dbReference type="ARBA" id="ARBA00000085"/>
    </source>
</evidence>
<dbReference type="SUPFAM" id="SSF55785">
    <property type="entry name" value="PYP-like sensor domain (PAS domain)"/>
    <property type="match status" value="1"/>
</dbReference>
<dbReference type="Gene3D" id="3.30.565.10">
    <property type="entry name" value="Histidine kinase-like ATPase, C-terminal domain"/>
    <property type="match status" value="1"/>
</dbReference>
<dbReference type="PANTHER" id="PTHR43304">
    <property type="entry name" value="PHYTOCHROME-LIKE PROTEIN CPH1"/>
    <property type="match status" value="1"/>
</dbReference>
<dbReference type="InterPro" id="IPR000014">
    <property type="entry name" value="PAS"/>
</dbReference>
<dbReference type="RefSeq" id="WP_261596202.1">
    <property type="nucleotide sequence ID" value="NZ_VHLL01000001.1"/>
</dbReference>
<dbReference type="SMART" id="SM00091">
    <property type="entry name" value="PAS"/>
    <property type="match status" value="1"/>
</dbReference>
<dbReference type="SMART" id="SM00387">
    <property type="entry name" value="HATPase_c"/>
    <property type="match status" value="1"/>
</dbReference>
<reference evidence="8" key="1">
    <citation type="submission" date="2019-06" db="EMBL/GenBank/DDBJ databases">
        <title>Methanoculleus strain from Tamsui River, Taipei, Taiwan.</title>
        <authorList>
            <person name="You Y.-T."/>
            <person name="Chen S.-C."/>
            <person name="Lai S.-J."/>
            <person name="Lee Y.-C."/>
            <person name="Lai M.-C."/>
        </authorList>
    </citation>
    <scope>NUCLEOTIDE SEQUENCE</scope>
    <source>
        <strain evidence="8">Afa-1</strain>
    </source>
</reference>
<keyword evidence="5" id="KW-0418">Kinase</keyword>
<dbReference type="Proteomes" id="UP001065682">
    <property type="component" value="Unassembled WGS sequence"/>
</dbReference>
<dbReference type="SUPFAM" id="SSF55874">
    <property type="entry name" value="ATPase domain of HSP90 chaperone/DNA topoisomerase II/histidine kinase"/>
    <property type="match status" value="1"/>
</dbReference>
<feature type="transmembrane region" description="Helical" evidence="6">
    <location>
        <begin position="68"/>
        <end position="85"/>
    </location>
</feature>
<keyword evidence="6" id="KW-0472">Membrane</keyword>
<evidence type="ECO:0000259" key="7">
    <source>
        <dbReference type="PROSITE" id="PS50112"/>
    </source>
</evidence>
<organism evidence="8 9">
    <name type="scientific">Methanoculleus formosensis</name>
    <dbReference type="NCBI Taxonomy" id="2590886"/>
    <lineage>
        <taxon>Archaea</taxon>
        <taxon>Methanobacteriati</taxon>
        <taxon>Methanobacteriota</taxon>
        <taxon>Stenosarchaea group</taxon>
        <taxon>Methanomicrobia</taxon>
        <taxon>Methanomicrobiales</taxon>
        <taxon>Methanomicrobiaceae</taxon>
        <taxon>Methanoculleus</taxon>
    </lineage>
</organism>
<dbReference type="InterPro" id="IPR052162">
    <property type="entry name" value="Sensor_kinase/Photoreceptor"/>
</dbReference>
<evidence type="ECO:0000313" key="8">
    <source>
        <dbReference type="EMBL" id="MCT8336151.1"/>
    </source>
</evidence>
<dbReference type="NCBIfam" id="TIGR00229">
    <property type="entry name" value="sensory_box"/>
    <property type="match status" value="1"/>
</dbReference>
<dbReference type="InterPro" id="IPR013656">
    <property type="entry name" value="PAS_4"/>
</dbReference>
<keyword evidence="4" id="KW-0808">Transferase</keyword>
<dbReference type="PANTHER" id="PTHR43304:SF1">
    <property type="entry name" value="PAC DOMAIN-CONTAINING PROTEIN"/>
    <property type="match status" value="1"/>
</dbReference>
<dbReference type="Pfam" id="PF02518">
    <property type="entry name" value="HATPase_c"/>
    <property type="match status" value="1"/>
</dbReference>
<feature type="transmembrane region" description="Helical" evidence="6">
    <location>
        <begin position="91"/>
        <end position="115"/>
    </location>
</feature>
<dbReference type="Pfam" id="PF08448">
    <property type="entry name" value="PAS_4"/>
    <property type="match status" value="1"/>
</dbReference>
<dbReference type="GO" id="GO:0004673">
    <property type="term" value="F:protein histidine kinase activity"/>
    <property type="evidence" value="ECO:0007669"/>
    <property type="project" value="UniProtKB-EC"/>
</dbReference>
<keyword evidence="6" id="KW-1133">Transmembrane helix</keyword>
<evidence type="ECO:0000256" key="3">
    <source>
        <dbReference type="ARBA" id="ARBA00022553"/>
    </source>
</evidence>
<name>A0A9E4ZKW4_9EURY</name>
<protein>
    <recommendedName>
        <fullName evidence="2">histidine kinase</fullName>
        <ecNumber evidence="2">2.7.13.3</ecNumber>
    </recommendedName>
</protein>
<dbReference type="CDD" id="cd00075">
    <property type="entry name" value="HATPase"/>
    <property type="match status" value="1"/>
</dbReference>
<gene>
    <name evidence="8" type="ORF">FKB36_01210</name>
</gene>
<comment type="caution">
    <text evidence="8">The sequence shown here is derived from an EMBL/GenBank/DDBJ whole genome shotgun (WGS) entry which is preliminary data.</text>
</comment>
<accession>A0A9E4ZKW4</accession>
<dbReference type="CDD" id="cd00130">
    <property type="entry name" value="PAS"/>
    <property type="match status" value="1"/>
</dbReference>
<proteinExistence type="predicted"/>
<evidence type="ECO:0000313" key="9">
    <source>
        <dbReference type="Proteomes" id="UP001065682"/>
    </source>
</evidence>
<dbReference type="InterPro" id="IPR036890">
    <property type="entry name" value="HATPase_C_sf"/>
</dbReference>
<evidence type="ECO:0000256" key="2">
    <source>
        <dbReference type="ARBA" id="ARBA00012438"/>
    </source>
</evidence>
<comment type="catalytic activity">
    <reaction evidence="1">
        <text>ATP + protein L-histidine = ADP + protein N-phospho-L-histidine.</text>
        <dbReference type="EC" id="2.7.13.3"/>
    </reaction>
</comment>
<dbReference type="Gene3D" id="3.30.450.20">
    <property type="entry name" value="PAS domain"/>
    <property type="match status" value="1"/>
</dbReference>
<keyword evidence="6" id="KW-0812">Transmembrane</keyword>
<keyword evidence="9" id="KW-1185">Reference proteome</keyword>
<sequence>MKITDILTTFVADARNRTALIAGLAALTLGGNLLAMVIGTPESLLPLPTLPLTIPIILASYWYPRRGILFSVCFGAVYAVTTYLLSPPGPLLAYTILLRAILLVLIGGVVAFLAAKLRESEQQMNQIIEFLPDATFAIDREGRVIAWNRAIEEMTGVKKEAMLGRGDYEYAVPFYGEARPVLADLILHGDPENGYPSVRRDGDVLVAEVYTPLLRSRRGAHIRFAATALLDRQGKVTGAIESIRDVSDEVMTEAALQNASRQLSTLTGILRTDLANRLAVLYGHLSLGVMKFDDPAVLSFIDDLNNAANGIRRQIEISREFRDIGTSPPAWIPVQQAVRKGAANLSFGGVSLEAWTERLEIFADPHLATVFTHLFENSLAPATKAERIVVTYHLRPEGCAIIVEDDGTGIPETEKEGLFVQKAESYGHGLFLAHEILAITGIAIRETGTFGTGARFEILVPSEGYRVV</sequence>
<dbReference type="EMBL" id="VHLL01000001">
    <property type="protein sequence ID" value="MCT8336151.1"/>
    <property type="molecule type" value="Genomic_DNA"/>
</dbReference>
<keyword evidence="3" id="KW-0597">Phosphoprotein</keyword>
<feature type="domain" description="PAS" evidence="7">
    <location>
        <begin position="120"/>
        <end position="165"/>
    </location>
</feature>
<evidence type="ECO:0000256" key="5">
    <source>
        <dbReference type="ARBA" id="ARBA00022777"/>
    </source>
</evidence>
<dbReference type="InterPro" id="IPR035965">
    <property type="entry name" value="PAS-like_dom_sf"/>
</dbReference>
<evidence type="ECO:0000256" key="6">
    <source>
        <dbReference type="SAM" id="Phobius"/>
    </source>
</evidence>
<dbReference type="AlphaFoldDB" id="A0A9E4ZKW4"/>
<feature type="transmembrane region" description="Helical" evidence="6">
    <location>
        <begin position="20"/>
        <end position="38"/>
    </location>
</feature>
<evidence type="ECO:0000256" key="4">
    <source>
        <dbReference type="ARBA" id="ARBA00022679"/>
    </source>
</evidence>
<dbReference type="InterPro" id="IPR003594">
    <property type="entry name" value="HATPase_dom"/>
</dbReference>